<dbReference type="Pfam" id="PF15655">
    <property type="entry name" value="Imm-NTF2"/>
    <property type="match status" value="1"/>
</dbReference>
<organism evidence="2 3">
    <name type="scientific">Dickeya dadantii (strain 3937)</name>
    <name type="common">Erwinia chrysanthemi (strain 3937)</name>
    <dbReference type="NCBI Taxonomy" id="198628"/>
    <lineage>
        <taxon>Bacteria</taxon>
        <taxon>Pseudomonadati</taxon>
        <taxon>Pseudomonadota</taxon>
        <taxon>Gammaproteobacteria</taxon>
        <taxon>Enterobacterales</taxon>
        <taxon>Pectobacteriaceae</taxon>
        <taxon>Dickeya</taxon>
    </lineage>
</organism>
<dbReference type="Proteomes" id="UP000006859">
    <property type="component" value="Chromosome"/>
</dbReference>
<dbReference type="KEGG" id="ddd:Dda3937_03581"/>
<dbReference type="OrthoDB" id="9019065at2"/>
<sequence length="136" mass="16028">MMNTSSEPADVLLGFFSAMNKWEKGNYLPMREGGLEEQKKAQDEIDAIFLTFCTIRDRKIGRQASLHCGEPPEYDVDNQPIGSIETKGKKVVIYTEQLNRLKNKYRYTLHYKNDEWRIDKKERFSPVEDKWIKDSF</sequence>
<name>E0SJF1_DICD3</name>
<dbReference type="HOGENOM" id="CLU_146044_0_0_6"/>
<dbReference type="EMBL" id="CP002038">
    <property type="protein sequence ID" value="ADM97952.1"/>
    <property type="molecule type" value="Genomic_DNA"/>
</dbReference>
<evidence type="ECO:0000313" key="2">
    <source>
        <dbReference type="EMBL" id="ADM97952.1"/>
    </source>
</evidence>
<reference evidence="2 3" key="1">
    <citation type="journal article" date="2011" name="J. Bacteriol.">
        <title>Genome sequence of the plant-pathogenic bacterium Dickeya dadantii 3937.</title>
        <authorList>
            <person name="Glasner J.D."/>
            <person name="Yang C.H."/>
            <person name="Reverchon S."/>
            <person name="Hugouvieux-Cotte-Pattat N."/>
            <person name="Condemine G."/>
            <person name="Bohin J.P."/>
            <person name="Van Gijsegem F."/>
            <person name="Yang S."/>
            <person name="Franza T."/>
            <person name="Expert D."/>
            <person name="Plunkett G. III"/>
            <person name="San Francisco M.J."/>
            <person name="Charkowski A.O."/>
            <person name="Py B."/>
            <person name="Bell K."/>
            <person name="Rauscher L."/>
            <person name="Rodriguez-Palenzuela P."/>
            <person name="Toussaint A."/>
            <person name="Holeva M.C."/>
            <person name="He S.Y."/>
            <person name="Douet V."/>
            <person name="Boccara M."/>
            <person name="Blanco C."/>
            <person name="Toth I."/>
            <person name="Anderson B.D."/>
            <person name="Biehl B.S."/>
            <person name="Mau B."/>
            <person name="Flynn S.M."/>
            <person name="Barras F."/>
            <person name="Lindeberg M."/>
            <person name="Birch P.R."/>
            <person name="Tsuyumu S."/>
            <person name="Shi X."/>
            <person name="Hibbing M."/>
            <person name="Yap M.N."/>
            <person name="Carpentier M."/>
            <person name="Dassa E."/>
            <person name="Umehara M."/>
            <person name="Kim J.F."/>
            <person name="Rusch M."/>
            <person name="Soni P."/>
            <person name="Mayhew G.F."/>
            <person name="Fouts D.E."/>
            <person name="Gill S.R."/>
            <person name="Blattner F.R."/>
            <person name="Keen N.T."/>
            <person name="Perna N.T."/>
        </authorList>
    </citation>
    <scope>NUCLEOTIDE SEQUENCE [LARGE SCALE GENOMIC DNA]</scope>
    <source>
        <strain evidence="2 3">3937</strain>
    </source>
</reference>
<gene>
    <name evidence="2" type="ordered locus">Dda3937_03581</name>
</gene>
<keyword evidence="3" id="KW-1185">Reference proteome</keyword>
<dbReference type="RefSeq" id="WP_013317413.1">
    <property type="nucleotide sequence ID" value="NC_014500.1"/>
</dbReference>
<feature type="domain" description="NTF2 fold immunity protein" evidence="1">
    <location>
        <begin position="8"/>
        <end position="135"/>
    </location>
</feature>
<dbReference type="InterPro" id="IPR028049">
    <property type="entry name" value="Imm-NTF2"/>
</dbReference>
<proteinExistence type="predicted"/>
<accession>E0SJF1</accession>
<dbReference type="AlphaFoldDB" id="E0SJF1"/>
<protein>
    <recommendedName>
        <fullName evidence="1">NTF2 fold immunity protein domain-containing protein</fullName>
    </recommendedName>
</protein>
<evidence type="ECO:0000313" key="3">
    <source>
        <dbReference type="Proteomes" id="UP000006859"/>
    </source>
</evidence>
<evidence type="ECO:0000259" key="1">
    <source>
        <dbReference type="Pfam" id="PF15655"/>
    </source>
</evidence>